<evidence type="ECO:0000259" key="1">
    <source>
        <dbReference type="PROSITE" id="PS51819"/>
    </source>
</evidence>
<dbReference type="PANTHER" id="PTHR36113:SF6">
    <property type="entry name" value="FOSFOMYCIN RESISTANCE PROTEIN FOSX"/>
    <property type="match status" value="1"/>
</dbReference>
<dbReference type="AlphaFoldDB" id="A0A1M4E0N7"/>
<dbReference type="InterPro" id="IPR029068">
    <property type="entry name" value="Glyas_Bleomycin-R_OHBP_Dase"/>
</dbReference>
<reference evidence="2" key="1">
    <citation type="submission" date="2016-04" db="EMBL/GenBank/DDBJ databases">
        <authorList>
            <person name="Evans L.H."/>
            <person name="Alamgir A."/>
            <person name="Owens N."/>
            <person name="Weber N.D."/>
            <person name="Virtaneva K."/>
            <person name="Barbian K."/>
            <person name="Babar A."/>
            <person name="Rosenke K."/>
        </authorList>
    </citation>
    <scope>NUCLEOTIDE SEQUENCE</scope>
    <source>
        <strain evidence="2">Nono1</strain>
    </source>
</reference>
<dbReference type="InterPro" id="IPR051332">
    <property type="entry name" value="Fosfomycin_Res_Enzymes"/>
</dbReference>
<organism evidence="2">
    <name type="scientific">Nonomuraea gerenzanensis</name>
    <dbReference type="NCBI Taxonomy" id="93944"/>
    <lineage>
        <taxon>Bacteria</taxon>
        <taxon>Bacillati</taxon>
        <taxon>Actinomycetota</taxon>
        <taxon>Actinomycetes</taxon>
        <taxon>Streptosporangiales</taxon>
        <taxon>Streptosporangiaceae</taxon>
        <taxon>Nonomuraea</taxon>
    </lineage>
</organism>
<sequence>MTEPPATGSLHHVELWVPDLRRATTSWQWLLEQLGYTLYQDWPDGRSWRLGATYLVIEQSPARTADRHDRRRPGLNHLAFHAGSRERVDELTERAPAYGWTLMFPDRHPYAGGERHYASYLEDADGFEVELVAGPG</sequence>
<dbReference type="SUPFAM" id="SSF54593">
    <property type="entry name" value="Glyoxalase/Bleomycin resistance protein/Dihydroxybiphenyl dioxygenase"/>
    <property type="match status" value="1"/>
</dbReference>
<accession>A0A1M4E0N7</accession>
<dbReference type="PROSITE" id="PS51819">
    <property type="entry name" value="VOC"/>
    <property type="match status" value="1"/>
</dbReference>
<name>A0A1M4E0N7_9ACTN</name>
<dbReference type="EMBL" id="LT559118">
    <property type="protein sequence ID" value="SBO92376.1"/>
    <property type="molecule type" value="Genomic_DNA"/>
</dbReference>
<dbReference type="PANTHER" id="PTHR36113">
    <property type="entry name" value="LYASE, PUTATIVE-RELATED-RELATED"/>
    <property type="match status" value="1"/>
</dbReference>
<feature type="domain" description="VOC" evidence="1">
    <location>
        <begin position="9"/>
        <end position="134"/>
    </location>
</feature>
<evidence type="ECO:0000313" key="2">
    <source>
        <dbReference type="EMBL" id="SBO92376.1"/>
    </source>
</evidence>
<protein>
    <recommendedName>
        <fullName evidence="1">VOC domain-containing protein</fullName>
    </recommendedName>
</protein>
<dbReference type="Gene3D" id="3.10.180.10">
    <property type="entry name" value="2,3-Dihydroxybiphenyl 1,2-Dioxygenase, domain 1"/>
    <property type="match status" value="1"/>
</dbReference>
<gene>
    <name evidence="2" type="ORF">BN4615_P1890</name>
</gene>
<dbReference type="RefSeq" id="WP_225271651.1">
    <property type="nucleotide sequence ID" value="NZ_CP084058.1"/>
</dbReference>
<dbReference type="Pfam" id="PF13669">
    <property type="entry name" value="Glyoxalase_4"/>
    <property type="match status" value="1"/>
</dbReference>
<dbReference type="InterPro" id="IPR037523">
    <property type="entry name" value="VOC_core"/>
</dbReference>
<proteinExistence type="predicted"/>